<evidence type="ECO:0000259" key="2">
    <source>
        <dbReference type="Pfam" id="PF13609"/>
    </source>
</evidence>
<feature type="signal peptide" evidence="1">
    <location>
        <begin position="1"/>
        <end position="21"/>
    </location>
</feature>
<dbReference type="Pfam" id="PF13609">
    <property type="entry name" value="Porin_4"/>
    <property type="match status" value="1"/>
</dbReference>
<dbReference type="Gene3D" id="2.40.160.10">
    <property type="entry name" value="Porin"/>
    <property type="match status" value="1"/>
</dbReference>
<dbReference type="GO" id="GO:0016020">
    <property type="term" value="C:membrane"/>
    <property type="evidence" value="ECO:0007669"/>
    <property type="project" value="InterPro"/>
</dbReference>
<feature type="domain" description="Porin" evidence="2">
    <location>
        <begin position="10"/>
        <end position="309"/>
    </location>
</feature>
<feature type="chain" id="PRO_5031036492" evidence="1">
    <location>
        <begin position="22"/>
        <end position="406"/>
    </location>
</feature>
<keyword evidence="1" id="KW-0732">Signal</keyword>
<comment type="caution">
    <text evidence="3">The sequence shown here is derived from an EMBL/GenBank/DDBJ whole genome shotgun (WGS) entry which is preliminary data.</text>
</comment>
<organism evidence="3 4">
    <name type="scientific">Rugamonas fusca</name>
    <dbReference type="NCBI Taxonomy" id="2758568"/>
    <lineage>
        <taxon>Bacteria</taxon>
        <taxon>Pseudomonadati</taxon>
        <taxon>Pseudomonadota</taxon>
        <taxon>Betaproteobacteria</taxon>
        <taxon>Burkholderiales</taxon>
        <taxon>Oxalobacteraceae</taxon>
        <taxon>Telluria group</taxon>
        <taxon>Rugamonas</taxon>
    </lineage>
</organism>
<proteinExistence type="predicted"/>
<evidence type="ECO:0000313" key="3">
    <source>
        <dbReference type="EMBL" id="MBA5608833.1"/>
    </source>
</evidence>
<dbReference type="GO" id="GO:0015288">
    <property type="term" value="F:porin activity"/>
    <property type="evidence" value="ECO:0007669"/>
    <property type="project" value="InterPro"/>
</dbReference>
<dbReference type="InterPro" id="IPR023614">
    <property type="entry name" value="Porin_dom_sf"/>
</dbReference>
<protein>
    <submittedName>
        <fullName evidence="3">Porin</fullName>
    </submittedName>
</protein>
<dbReference type="SUPFAM" id="SSF56935">
    <property type="entry name" value="Porins"/>
    <property type="match status" value="1"/>
</dbReference>
<evidence type="ECO:0000313" key="4">
    <source>
        <dbReference type="Proteomes" id="UP000566711"/>
    </source>
</evidence>
<accession>A0A7W2EMW2</accession>
<keyword evidence="4" id="KW-1185">Reference proteome</keyword>
<dbReference type="Proteomes" id="UP000566711">
    <property type="component" value="Unassembled WGS sequence"/>
</dbReference>
<dbReference type="EMBL" id="JACEZS010000048">
    <property type="protein sequence ID" value="MBA5608833.1"/>
    <property type="molecule type" value="Genomic_DNA"/>
</dbReference>
<name>A0A7W2EMW2_9BURK</name>
<dbReference type="InterPro" id="IPR033900">
    <property type="entry name" value="Gram_neg_porin_domain"/>
</dbReference>
<sequence>MKKQLLVASILAAFGVATAQAGTMDDGNLSISGFGTLGVAKSNTDQAQFARYNQAEGIADKARIGLDSNLGLQATYKFNDQLSGTVQVLTRKNTSPTFTTDLTWAFLKYKLNDEVNVRVGRVVIPTFLISDYQNVGYANTMMRPPIELYGQNTLENVDGADVNYQHAFGDVNFTAQAFGGVSRGKLFIPTGPGSVATYRAPAGGINLTAEYGPFVVRLGHARAKLTTNDLTPVNNLTNLLSKVGFPNLANDLSLTPGKKIAFTSVGVTMDWNNILLQSEYAQRRDKEASYVPDTNAWYALAGYRIGKVLPYYAHAAVTGAGTSVTVPATLPANSPLGATVRGLLPSTEQSSDLIGVRWDFAKNLALKVQVDRVKPKVKSGSLIFVQPAAGITHSVTVVAAALDFVF</sequence>
<reference evidence="3 4" key="1">
    <citation type="submission" date="2020-07" db="EMBL/GenBank/DDBJ databases">
        <title>Novel species isolated from subtropical streams in China.</title>
        <authorList>
            <person name="Lu H."/>
        </authorList>
    </citation>
    <scope>NUCLEOTIDE SEQUENCE [LARGE SCALE GENOMIC DNA]</scope>
    <source>
        <strain evidence="3 4">FT3S</strain>
    </source>
</reference>
<evidence type="ECO:0000256" key="1">
    <source>
        <dbReference type="SAM" id="SignalP"/>
    </source>
</evidence>
<gene>
    <name evidence="3" type="ORF">H3H36_26175</name>
</gene>
<dbReference type="AlphaFoldDB" id="A0A7W2EMW2"/>
<dbReference type="RefSeq" id="WP_182220964.1">
    <property type="nucleotide sequence ID" value="NZ_JACEZS010000048.1"/>
</dbReference>